<dbReference type="SUPFAM" id="SSF52540">
    <property type="entry name" value="P-loop containing nucleoside triphosphate hydrolases"/>
    <property type="match status" value="1"/>
</dbReference>
<dbReference type="Gene3D" id="3.40.50.300">
    <property type="entry name" value="P-loop containing nucleotide triphosphate hydrolases"/>
    <property type="match status" value="1"/>
</dbReference>
<reference evidence="1 2" key="1">
    <citation type="journal article" date="2019" name="Int. J. Syst. Evol. Microbiol.">
        <title>The Global Catalogue of Microorganisms (GCM) 10K type strain sequencing project: providing services to taxonomists for standard genome sequencing and annotation.</title>
        <authorList>
            <consortium name="The Broad Institute Genomics Platform"/>
            <consortium name="The Broad Institute Genome Sequencing Center for Infectious Disease"/>
            <person name="Wu L."/>
            <person name="Ma J."/>
        </authorList>
    </citation>
    <scope>NUCLEOTIDE SEQUENCE [LARGE SCALE GENOMIC DNA]</scope>
    <source>
        <strain evidence="1 2">JCM 16021</strain>
    </source>
</reference>
<evidence type="ECO:0000313" key="2">
    <source>
        <dbReference type="Proteomes" id="UP001500575"/>
    </source>
</evidence>
<keyword evidence="2" id="KW-1185">Reference proteome</keyword>
<evidence type="ECO:0000313" key="1">
    <source>
        <dbReference type="EMBL" id="GAA2130198.1"/>
    </source>
</evidence>
<comment type="caution">
    <text evidence="1">The sequence shown here is derived from an EMBL/GenBank/DDBJ whole genome shotgun (WGS) entry which is preliminary data.</text>
</comment>
<name>A0ABN2YP86_9ACTN</name>
<accession>A0ABN2YP86</accession>
<dbReference type="EMBL" id="BAAAQQ010000013">
    <property type="protein sequence ID" value="GAA2130198.1"/>
    <property type="molecule type" value="Genomic_DNA"/>
</dbReference>
<dbReference type="RefSeq" id="WP_344304861.1">
    <property type="nucleotide sequence ID" value="NZ_BAAAQQ010000013.1"/>
</dbReference>
<dbReference type="InterPro" id="IPR027417">
    <property type="entry name" value="P-loop_NTPase"/>
</dbReference>
<proteinExistence type="predicted"/>
<protein>
    <submittedName>
        <fullName evidence="1">AAA family ATPase</fullName>
    </submittedName>
</protein>
<sequence length="213" mass="24031">MTDATEGGRQRFLLLMGAPAVGKMTVGRAIAARSDLRLFHNHATIEPLLEVFDYGVPPFMTLMGEWRRRLVEEAAGHGTSLVFTFVWGLELDGDTDFVRDLVKPYADRGADIAIVELVADLDTRLARNRTEHRLAVKPSKRDLDWSDGNVRDLESCVMVTDPHREPQTPGERLIAAYPHLRLDNTHLGPDEAVDRILEWLDSRHSSPLRVTDR</sequence>
<gene>
    <name evidence="1" type="ORF">GCM10009843_32580</name>
</gene>
<organism evidence="1 2">
    <name type="scientific">Nocardioides bigeumensis</name>
    <dbReference type="NCBI Taxonomy" id="433657"/>
    <lineage>
        <taxon>Bacteria</taxon>
        <taxon>Bacillati</taxon>
        <taxon>Actinomycetota</taxon>
        <taxon>Actinomycetes</taxon>
        <taxon>Propionibacteriales</taxon>
        <taxon>Nocardioidaceae</taxon>
        <taxon>Nocardioides</taxon>
    </lineage>
</organism>
<dbReference type="Proteomes" id="UP001500575">
    <property type="component" value="Unassembled WGS sequence"/>
</dbReference>